<feature type="binding site" evidence="6">
    <location>
        <position position="77"/>
    </location>
    <ligand>
        <name>S-adenosyl-L-methionine</name>
        <dbReference type="ChEBI" id="CHEBI:59789"/>
    </ligand>
</feature>
<evidence type="ECO:0000256" key="2">
    <source>
        <dbReference type="ARBA" id="ARBA00022552"/>
    </source>
</evidence>
<evidence type="ECO:0000313" key="7">
    <source>
        <dbReference type="EMBL" id="KPL81476.1"/>
    </source>
</evidence>
<comment type="caution">
    <text evidence="7">The sequence shown here is derived from an EMBL/GenBank/DDBJ whole genome shotgun (WGS) entry which is preliminary data.</text>
</comment>
<dbReference type="OrthoDB" id="9808773at2"/>
<accession>A0A0P6XP45</accession>
<dbReference type="HAMAP" id="MF_00074">
    <property type="entry name" value="16SrRNA_methyltr_G"/>
    <property type="match status" value="1"/>
</dbReference>
<dbReference type="FunFam" id="3.40.50.150:FF:000041">
    <property type="entry name" value="Ribosomal RNA small subunit methyltransferase G"/>
    <property type="match status" value="1"/>
</dbReference>
<protein>
    <recommendedName>
        <fullName evidence="6">Ribosomal RNA small subunit methyltransferase G</fullName>
        <ecNumber evidence="6">2.1.1.-</ecNumber>
    </recommendedName>
    <alternativeName>
        <fullName evidence="6">16S rRNA 7-methylguanosine methyltransferase</fullName>
        <shortName evidence="6">16S rRNA m7G methyltransferase</shortName>
    </alternativeName>
</protein>
<dbReference type="EMBL" id="LGKP01000035">
    <property type="protein sequence ID" value="KPL81476.1"/>
    <property type="molecule type" value="Genomic_DNA"/>
</dbReference>
<comment type="function">
    <text evidence="6">Specifically methylates the N7 position of a guanine in 16S rRNA.</text>
</comment>
<evidence type="ECO:0000313" key="8">
    <source>
        <dbReference type="Proteomes" id="UP000050277"/>
    </source>
</evidence>
<dbReference type="Gene3D" id="3.40.50.150">
    <property type="entry name" value="Vaccinia Virus protein VP39"/>
    <property type="match status" value="1"/>
</dbReference>
<organism evidence="7 8">
    <name type="scientific">Herpetosiphon geysericola</name>
    <dbReference type="NCBI Taxonomy" id="70996"/>
    <lineage>
        <taxon>Bacteria</taxon>
        <taxon>Bacillati</taxon>
        <taxon>Chloroflexota</taxon>
        <taxon>Chloroflexia</taxon>
        <taxon>Herpetosiphonales</taxon>
        <taxon>Herpetosiphonaceae</taxon>
        <taxon>Herpetosiphon</taxon>
    </lineage>
</organism>
<feature type="binding site" evidence="6">
    <location>
        <position position="82"/>
    </location>
    <ligand>
        <name>S-adenosyl-L-methionine</name>
        <dbReference type="ChEBI" id="CHEBI:59789"/>
    </ligand>
</feature>
<evidence type="ECO:0000256" key="3">
    <source>
        <dbReference type="ARBA" id="ARBA00022603"/>
    </source>
</evidence>
<keyword evidence="1 6" id="KW-0963">Cytoplasm</keyword>
<comment type="subcellular location">
    <subcellularLocation>
        <location evidence="6">Cytoplasm</location>
    </subcellularLocation>
</comment>
<keyword evidence="8" id="KW-1185">Reference proteome</keyword>
<reference evidence="7 8" key="1">
    <citation type="submission" date="2015-07" db="EMBL/GenBank/DDBJ databases">
        <title>Whole genome sequence of Herpetosiphon geysericola DSM 7119.</title>
        <authorList>
            <person name="Hemp J."/>
            <person name="Ward L.M."/>
            <person name="Pace L.A."/>
            <person name="Fischer W.W."/>
        </authorList>
    </citation>
    <scope>NUCLEOTIDE SEQUENCE [LARGE SCALE GENOMIC DNA]</scope>
    <source>
        <strain evidence="7 8">DSM 7119</strain>
    </source>
</reference>
<dbReference type="Proteomes" id="UP000050277">
    <property type="component" value="Unassembled WGS sequence"/>
</dbReference>
<evidence type="ECO:0000256" key="5">
    <source>
        <dbReference type="ARBA" id="ARBA00022691"/>
    </source>
</evidence>
<dbReference type="GO" id="GO:0005829">
    <property type="term" value="C:cytosol"/>
    <property type="evidence" value="ECO:0007669"/>
    <property type="project" value="TreeGrafter"/>
</dbReference>
<comment type="caution">
    <text evidence="6">Lacks conserved residue(s) required for the propagation of feature annotation.</text>
</comment>
<keyword evidence="3 6" id="KW-0489">Methyltransferase</keyword>
<keyword evidence="2 6" id="KW-0698">rRNA processing</keyword>
<dbReference type="STRING" id="70996.SE18_22875"/>
<feature type="binding site" evidence="6">
    <location>
        <begin position="128"/>
        <end position="129"/>
    </location>
    <ligand>
        <name>S-adenosyl-L-methionine</name>
        <dbReference type="ChEBI" id="CHEBI:59789"/>
    </ligand>
</feature>
<dbReference type="PANTHER" id="PTHR31760:SF0">
    <property type="entry name" value="S-ADENOSYL-L-METHIONINE-DEPENDENT METHYLTRANSFERASES SUPERFAMILY PROTEIN"/>
    <property type="match status" value="1"/>
</dbReference>
<dbReference type="InterPro" id="IPR003682">
    <property type="entry name" value="rRNA_ssu_MeTfrase_G"/>
</dbReference>
<dbReference type="InterPro" id="IPR029063">
    <property type="entry name" value="SAM-dependent_MTases_sf"/>
</dbReference>
<sequence>MIDRELLQTTLAEWELTLSTSQIDRLEQYVTLLTQWSERMNLVAPSTLPEATRRHLLDSFSLATTCQQAPASLADIGSGAGLPGIPLAILWPETEVLLIESIGKKAEFLRHVAQELQLEHVLVEVERAEVVGRERRWREHFELVTARAVANLATLAEYCLPLCKIGGMWLAPKGFDIEPEVQDAEQAITILGGQLRAVYNVNIPAEPVRSLVVVDKIAATPLTYPRTVGTPSKKPL</sequence>
<proteinExistence type="inferred from homology"/>
<comment type="similarity">
    <text evidence="6">Belongs to the methyltransferase superfamily. RNA methyltransferase RsmG family.</text>
</comment>
<dbReference type="EC" id="2.1.1.-" evidence="6"/>
<dbReference type="NCBIfam" id="TIGR00138">
    <property type="entry name" value="rsmG_gidB"/>
    <property type="match status" value="1"/>
</dbReference>
<gene>
    <name evidence="6" type="primary">rsmG</name>
    <name evidence="7" type="ORF">SE18_22875</name>
</gene>
<dbReference type="GO" id="GO:0070043">
    <property type="term" value="F:rRNA (guanine-N7-)-methyltransferase activity"/>
    <property type="evidence" value="ECO:0007669"/>
    <property type="project" value="UniProtKB-UniRule"/>
</dbReference>
<dbReference type="RefSeq" id="WP_054536779.1">
    <property type="nucleotide sequence ID" value="NZ_LGKP01000035.1"/>
</dbReference>
<evidence type="ECO:0000256" key="1">
    <source>
        <dbReference type="ARBA" id="ARBA00022490"/>
    </source>
</evidence>
<dbReference type="Pfam" id="PF02527">
    <property type="entry name" value="GidB"/>
    <property type="match status" value="1"/>
</dbReference>
<dbReference type="PANTHER" id="PTHR31760">
    <property type="entry name" value="S-ADENOSYL-L-METHIONINE-DEPENDENT METHYLTRANSFERASES SUPERFAMILY PROTEIN"/>
    <property type="match status" value="1"/>
</dbReference>
<dbReference type="AlphaFoldDB" id="A0A0P6XP45"/>
<dbReference type="PIRSF" id="PIRSF003078">
    <property type="entry name" value="GidB"/>
    <property type="match status" value="1"/>
</dbReference>
<feature type="binding site" evidence="6">
    <location>
        <position position="147"/>
    </location>
    <ligand>
        <name>S-adenosyl-L-methionine</name>
        <dbReference type="ChEBI" id="CHEBI:59789"/>
    </ligand>
</feature>
<keyword evidence="5 6" id="KW-0949">S-adenosyl-L-methionine</keyword>
<evidence type="ECO:0000256" key="6">
    <source>
        <dbReference type="HAMAP-Rule" id="MF_00074"/>
    </source>
</evidence>
<dbReference type="PATRIC" id="fig|70996.4.peg.2398"/>
<keyword evidence="4 6" id="KW-0808">Transferase</keyword>
<dbReference type="SUPFAM" id="SSF53335">
    <property type="entry name" value="S-adenosyl-L-methionine-dependent methyltransferases"/>
    <property type="match status" value="1"/>
</dbReference>
<name>A0A0P6XP45_9CHLR</name>
<evidence type="ECO:0000256" key="4">
    <source>
        <dbReference type="ARBA" id="ARBA00022679"/>
    </source>
</evidence>